<dbReference type="AlphaFoldDB" id="A0A7T8GX49"/>
<proteinExistence type="predicted"/>
<reference evidence="2" key="1">
    <citation type="submission" date="2021-01" db="EMBL/GenBank/DDBJ databases">
        <title>Caligus Genome Assembly.</title>
        <authorList>
            <person name="Gallardo-Escarate C."/>
        </authorList>
    </citation>
    <scope>NUCLEOTIDE SEQUENCE [LARGE SCALE GENOMIC DNA]</scope>
</reference>
<name>A0A7T8GX49_CALRO</name>
<dbReference type="EMBL" id="CP045903">
    <property type="protein sequence ID" value="QQP39448.1"/>
    <property type="molecule type" value="Genomic_DNA"/>
</dbReference>
<protein>
    <submittedName>
        <fullName evidence="1">Uncharacterized protein</fullName>
    </submittedName>
</protein>
<organism evidence="1 2">
    <name type="scientific">Caligus rogercresseyi</name>
    <name type="common">Sea louse</name>
    <dbReference type="NCBI Taxonomy" id="217165"/>
    <lineage>
        <taxon>Eukaryota</taxon>
        <taxon>Metazoa</taxon>
        <taxon>Ecdysozoa</taxon>
        <taxon>Arthropoda</taxon>
        <taxon>Crustacea</taxon>
        <taxon>Multicrustacea</taxon>
        <taxon>Hexanauplia</taxon>
        <taxon>Copepoda</taxon>
        <taxon>Siphonostomatoida</taxon>
        <taxon>Caligidae</taxon>
        <taxon>Caligus</taxon>
    </lineage>
</organism>
<accession>A0A7T8GX49</accession>
<evidence type="ECO:0000313" key="1">
    <source>
        <dbReference type="EMBL" id="QQP39448.1"/>
    </source>
</evidence>
<dbReference type="Proteomes" id="UP000595437">
    <property type="component" value="Chromosome 14"/>
</dbReference>
<keyword evidence="2" id="KW-1185">Reference proteome</keyword>
<sequence length="78" mass="8550">MGMGQFSAAESASPIQHRRFSASQFSDGRFSPANQRRLIQRVANSASANSATADSAPASLTLRFKKIQILFKEKLCFL</sequence>
<evidence type="ECO:0000313" key="2">
    <source>
        <dbReference type="Proteomes" id="UP000595437"/>
    </source>
</evidence>
<gene>
    <name evidence="1" type="ORF">FKW44_020333</name>
</gene>